<organism evidence="1 2">
    <name type="scientific">Metabacillus herbersteinensis</name>
    <dbReference type="NCBI Taxonomy" id="283816"/>
    <lineage>
        <taxon>Bacteria</taxon>
        <taxon>Bacillati</taxon>
        <taxon>Bacillota</taxon>
        <taxon>Bacilli</taxon>
        <taxon>Bacillales</taxon>
        <taxon>Bacillaceae</taxon>
        <taxon>Metabacillus</taxon>
    </lineage>
</organism>
<keyword evidence="2" id="KW-1185">Reference proteome</keyword>
<protein>
    <submittedName>
        <fullName evidence="1">YolD-like family protein</fullName>
    </submittedName>
</protein>
<dbReference type="PANTHER" id="PTHR40051:SF1">
    <property type="entry name" value="YOLD-LIKE FAMILY PROTEIN"/>
    <property type="match status" value="1"/>
</dbReference>
<evidence type="ECO:0000313" key="2">
    <source>
        <dbReference type="Proteomes" id="UP001589854"/>
    </source>
</evidence>
<gene>
    <name evidence="1" type="ORF">ACFFIX_06710</name>
</gene>
<dbReference type="InterPro" id="IPR014962">
    <property type="entry name" value="YolD"/>
</dbReference>
<accession>A0ABV6GBV0</accession>
<name>A0ABV6GBV0_9BACI</name>
<dbReference type="EMBL" id="JBHLVO010000003">
    <property type="protein sequence ID" value="MFC0271142.1"/>
    <property type="molecule type" value="Genomic_DNA"/>
</dbReference>
<dbReference type="RefSeq" id="WP_378931872.1">
    <property type="nucleotide sequence ID" value="NZ_JBHLVO010000003.1"/>
</dbReference>
<dbReference type="Pfam" id="PF08863">
    <property type="entry name" value="YolD"/>
    <property type="match status" value="1"/>
</dbReference>
<reference evidence="1 2" key="1">
    <citation type="submission" date="2024-09" db="EMBL/GenBank/DDBJ databases">
        <authorList>
            <person name="Sun Q."/>
            <person name="Mori K."/>
        </authorList>
    </citation>
    <scope>NUCLEOTIDE SEQUENCE [LARGE SCALE GENOMIC DNA]</scope>
    <source>
        <strain evidence="1 2">CCM 7228</strain>
    </source>
</reference>
<comment type="caution">
    <text evidence="1">The sequence shown here is derived from an EMBL/GenBank/DDBJ whole genome shotgun (WGS) entry which is preliminary data.</text>
</comment>
<evidence type="ECO:0000313" key="1">
    <source>
        <dbReference type="EMBL" id="MFC0271142.1"/>
    </source>
</evidence>
<proteinExistence type="predicted"/>
<dbReference type="PANTHER" id="PTHR40051">
    <property type="entry name" value="IG HYPOTHETICAL 15966"/>
    <property type="match status" value="1"/>
</dbReference>
<sequence>MLRDRGTKKWTAIMLPEHVKMLRNEFIEFDKVDKPTLDEQQLEDINTTILEAMEYNNELVFTYFENGDMKLYVGRVHYIDDLKKELRLVDLHGDKFYIKFNDLLKVDINE</sequence>
<dbReference type="Proteomes" id="UP001589854">
    <property type="component" value="Unassembled WGS sequence"/>
</dbReference>